<evidence type="ECO:0000259" key="2">
    <source>
        <dbReference type="Pfam" id="PF06985"/>
    </source>
</evidence>
<sequence>MAGEMDEIDSDDAWESYESEENSDTDSGNSFEYIDDWHIIHEPGVSPVCSICRIILDNFGTRPCADFPITILITSVSVEKRSEAGCYLCSLFDSEWSTATTNEFGDIYMYQENSGGRIKLRKCRDLESNNISESNILVGPISEYGKINIISKSTPRDLQGIVYQIHEWLKHCKSRHVCHERRDSTFLPSRLIDLGSGISSVLEPCLVLRENVPLGSYFLTLSHCWGHSNPTLLTTMTFQSMLTGIEINTLNKTFQQAMQLVKALGFRYIWIDSLCIVQDSEDDWQAESSQMGRVYSNALLNIAATAARDGSDGVTSDCYEETLSVLAKVTAIGNAPQIFQQSSHKNIFMQNNEPLNVRGWVLQERLLSRANIHFAKSQMYWECSENVFSQVMPNYCLAATWGYGSSKFKRLISEALSKNFIAGLNLTSELMPDLKLWSGIIHMYSKCKLTRPSDKLVAVGGIASALAEMFGSRYLAGLWEKDLLGQLCWQLRESLSTSERVQTSIIYCTASDELNVPCAYVAPSWSWASSEGVILEQNENDYRSQTTPLAELIEAPVVKTVSNNPYGQVKDVSILLAGRIALGWWIRGNEKMKTIFSHSELEKALRSPEHADICSCEDSYMSLCLSAQEVGLVYFLPLYKRESLDPENRSWPGFIVLRPPIPWSGIVLRRVLRTSSTFIRCGSFWVHRPEDSHFPTAFDYFDTVAESLGLNTITDDDGSKRYPVTII</sequence>
<dbReference type="Pfam" id="PF06985">
    <property type="entry name" value="HET"/>
    <property type="match status" value="1"/>
</dbReference>
<dbReference type="PANTHER" id="PTHR33112">
    <property type="entry name" value="DOMAIN PROTEIN, PUTATIVE-RELATED"/>
    <property type="match status" value="1"/>
</dbReference>
<feature type="compositionally biased region" description="Acidic residues" evidence="1">
    <location>
        <begin position="1"/>
        <end position="24"/>
    </location>
</feature>
<feature type="region of interest" description="Disordered" evidence="1">
    <location>
        <begin position="1"/>
        <end position="29"/>
    </location>
</feature>
<dbReference type="EMBL" id="KE145352">
    <property type="protein sequence ID" value="EPE36661.1"/>
    <property type="molecule type" value="Genomic_DNA"/>
</dbReference>
<dbReference type="eggNOG" id="ENOG502SNSS">
    <property type="taxonomic scope" value="Eukaryota"/>
</dbReference>
<evidence type="ECO:0000256" key="1">
    <source>
        <dbReference type="SAM" id="MobiDB-lite"/>
    </source>
</evidence>
<dbReference type="AlphaFoldDB" id="S3DXJ7"/>
<evidence type="ECO:0000313" key="3">
    <source>
        <dbReference type="EMBL" id="EPE36661.1"/>
    </source>
</evidence>
<name>S3DXJ7_GLAL2</name>
<dbReference type="HOGENOM" id="CLU_002639_3_0_1"/>
<dbReference type="InterPro" id="IPR010730">
    <property type="entry name" value="HET"/>
</dbReference>
<feature type="domain" description="Heterokaryon incompatibility" evidence="2">
    <location>
        <begin position="218"/>
        <end position="364"/>
    </location>
</feature>
<protein>
    <recommendedName>
        <fullName evidence="2">Heterokaryon incompatibility domain-containing protein</fullName>
    </recommendedName>
</protein>
<dbReference type="STRING" id="1116229.S3DXJ7"/>
<dbReference type="OrthoDB" id="2958217at2759"/>
<evidence type="ECO:0000313" key="4">
    <source>
        <dbReference type="Proteomes" id="UP000016922"/>
    </source>
</evidence>
<proteinExistence type="predicted"/>
<keyword evidence="4" id="KW-1185">Reference proteome</keyword>
<dbReference type="PANTHER" id="PTHR33112:SF10">
    <property type="entry name" value="TOL"/>
    <property type="match status" value="1"/>
</dbReference>
<organism evidence="3 4">
    <name type="scientific">Glarea lozoyensis (strain ATCC 20868 / MF5171)</name>
    <dbReference type="NCBI Taxonomy" id="1116229"/>
    <lineage>
        <taxon>Eukaryota</taxon>
        <taxon>Fungi</taxon>
        <taxon>Dikarya</taxon>
        <taxon>Ascomycota</taxon>
        <taxon>Pezizomycotina</taxon>
        <taxon>Leotiomycetes</taxon>
        <taxon>Helotiales</taxon>
        <taxon>Helotiaceae</taxon>
        <taxon>Glarea</taxon>
    </lineage>
</organism>
<reference evidence="3 4" key="1">
    <citation type="journal article" date="2013" name="BMC Genomics">
        <title>Genomics-driven discovery of the pneumocandin biosynthetic gene cluster in the fungus Glarea lozoyensis.</title>
        <authorList>
            <person name="Chen L."/>
            <person name="Yue Q."/>
            <person name="Zhang X."/>
            <person name="Xiang M."/>
            <person name="Wang C."/>
            <person name="Li S."/>
            <person name="Che Y."/>
            <person name="Ortiz-Lopez F.J."/>
            <person name="Bills G.F."/>
            <person name="Liu X."/>
            <person name="An Z."/>
        </authorList>
    </citation>
    <scope>NUCLEOTIDE SEQUENCE [LARGE SCALE GENOMIC DNA]</scope>
    <source>
        <strain evidence="4">ATCC 20868 / MF5171</strain>
    </source>
</reference>
<dbReference type="Proteomes" id="UP000016922">
    <property type="component" value="Unassembled WGS sequence"/>
</dbReference>
<accession>S3DXJ7</accession>
<gene>
    <name evidence="3" type="ORF">GLAREA_08824</name>
</gene>
<dbReference type="RefSeq" id="XP_008075976.1">
    <property type="nucleotide sequence ID" value="XM_008077785.1"/>
</dbReference>
<dbReference type="KEGG" id="glz:GLAREA_08824"/>
<dbReference type="GeneID" id="19467872"/>